<dbReference type="OrthoDB" id="1419625at2759"/>
<dbReference type="PROSITE" id="PS50181">
    <property type="entry name" value="FBOX"/>
    <property type="match status" value="1"/>
</dbReference>
<evidence type="ECO:0000313" key="2">
    <source>
        <dbReference type="EMBL" id="KMZ57234.1"/>
    </source>
</evidence>
<name>A0A0K9NKD9_ZOSMR</name>
<protein>
    <recommendedName>
        <fullName evidence="1">F-box domain-containing protein</fullName>
    </recommendedName>
</protein>
<dbReference type="AlphaFoldDB" id="A0A0K9NKD9"/>
<keyword evidence="3" id="KW-1185">Reference proteome</keyword>
<dbReference type="EMBL" id="LFYR01002101">
    <property type="protein sequence ID" value="KMZ57234.1"/>
    <property type="molecule type" value="Genomic_DNA"/>
</dbReference>
<dbReference type="Proteomes" id="UP000036987">
    <property type="component" value="Unassembled WGS sequence"/>
</dbReference>
<reference evidence="3" key="1">
    <citation type="journal article" date="2016" name="Nature">
        <title>The genome of the seagrass Zostera marina reveals angiosperm adaptation to the sea.</title>
        <authorList>
            <person name="Olsen J.L."/>
            <person name="Rouze P."/>
            <person name="Verhelst B."/>
            <person name="Lin Y.-C."/>
            <person name="Bayer T."/>
            <person name="Collen J."/>
            <person name="Dattolo E."/>
            <person name="De Paoli E."/>
            <person name="Dittami S."/>
            <person name="Maumus F."/>
            <person name="Michel G."/>
            <person name="Kersting A."/>
            <person name="Lauritano C."/>
            <person name="Lohaus R."/>
            <person name="Toepel M."/>
            <person name="Tonon T."/>
            <person name="Vanneste K."/>
            <person name="Amirebrahimi M."/>
            <person name="Brakel J."/>
            <person name="Bostroem C."/>
            <person name="Chovatia M."/>
            <person name="Grimwood J."/>
            <person name="Jenkins J.W."/>
            <person name="Jueterbock A."/>
            <person name="Mraz A."/>
            <person name="Stam W.T."/>
            <person name="Tice H."/>
            <person name="Bornberg-Bauer E."/>
            <person name="Green P.J."/>
            <person name="Pearson G.A."/>
            <person name="Procaccini G."/>
            <person name="Duarte C.M."/>
            <person name="Schmutz J."/>
            <person name="Reusch T.B.H."/>
            <person name="Van de Peer Y."/>
        </authorList>
    </citation>
    <scope>NUCLEOTIDE SEQUENCE [LARGE SCALE GENOMIC DNA]</scope>
    <source>
        <strain evidence="3">cv. Finnish</strain>
    </source>
</reference>
<evidence type="ECO:0000259" key="1">
    <source>
        <dbReference type="PROSITE" id="PS50181"/>
    </source>
</evidence>
<sequence length="272" mass="31586">MASFTDLPLDILPVIFDKIGTFNILHSVQFVCKEWYALAKDSQTWRRIYGPNLRLKDIKVAIDRSNGGLIEYDVSGVYLAVKDMEYILHQSPQLEMLTYQCSDWFDPFLKDVFTKASISCPSLKNIGIYGHDFYPDDIEYVAGLFPNLEKFRLERVSNFGCVSSIARKMGELFELQLKMFNIVDDDFRAILDGCPKLQFLGVVTKTDPRCLLLDGDLKQRLKRLQGCVIFNLFDDNVDAFFKHGRNKDWKYEIFIGRKKIVRAEEEIKLKNF</sequence>
<accession>A0A0K9NKD9</accession>
<proteinExistence type="predicted"/>
<dbReference type="Gene3D" id="3.80.10.10">
    <property type="entry name" value="Ribonuclease Inhibitor"/>
    <property type="match status" value="1"/>
</dbReference>
<dbReference type="PANTHER" id="PTHR38926">
    <property type="entry name" value="F-BOX DOMAIN CONTAINING PROTEIN, EXPRESSED"/>
    <property type="match status" value="1"/>
</dbReference>
<dbReference type="Pfam" id="PF12937">
    <property type="entry name" value="F-box-like"/>
    <property type="match status" value="1"/>
</dbReference>
<dbReference type="GO" id="GO:1905761">
    <property type="term" value="F:SCF ubiquitin ligase complex binding"/>
    <property type="evidence" value="ECO:0000318"/>
    <property type="project" value="GO_Central"/>
</dbReference>
<dbReference type="Gene3D" id="1.20.1280.50">
    <property type="match status" value="1"/>
</dbReference>
<dbReference type="PANTHER" id="PTHR38926:SF2">
    <property type="entry name" value="F-BOX_LRR-REPEAT PROTEIN 21-RELATED"/>
    <property type="match status" value="1"/>
</dbReference>
<dbReference type="STRING" id="29655.A0A0K9NKD9"/>
<dbReference type="InterPro" id="IPR032675">
    <property type="entry name" value="LRR_dom_sf"/>
</dbReference>
<dbReference type="SUPFAM" id="SSF52047">
    <property type="entry name" value="RNI-like"/>
    <property type="match status" value="1"/>
</dbReference>
<feature type="domain" description="F-box" evidence="1">
    <location>
        <begin position="1"/>
        <end position="48"/>
    </location>
</feature>
<comment type="caution">
    <text evidence="2">The sequence shown here is derived from an EMBL/GenBank/DDBJ whole genome shotgun (WGS) entry which is preliminary data.</text>
</comment>
<gene>
    <name evidence="2" type="ORF">ZOSMA_88G00530</name>
</gene>
<evidence type="ECO:0000313" key="3">
    <source>
        <dbReference type="Proteomes" id="UP000036987"/>
    </source>
</evidence>
<organism evidence="2 3">
    <name type="scientific">Zostera marina</name>
    <name type="common">Eelgrass</name>
    <dbReference type="NCBI Taxonomy" id="29655"/>
    <lineage>
        <taxon>Eukaryota</taxon>
        <taxon>Viridiplantae</taxon>
        <taxon>Streptophyta</taxon>
        <taxon>Embryophyta</taxon>
        <taxon>Tracheophyta</taxon>
        <taxon>Spermatophyta</taxon>
        <taxon>Magnoliopsida</taxon>
        <taxon>Liliopsida</taxon>
        <taxon>Zosteraceae</taxon>
        <taxon>Zostera</taxon>
    </lineage>
</organism>
<dbReference type="InterPro" id="IPR001810">
    <property type="entry name" value="F-box_dom"/>
</dbReference>